<evidence type="ECO:0000313" key="2">
    <source>
        <dbReference type="EMBL" id="KZS19043.1"/>
    </source>
</evidence>
<keyword evidence="1" id="KW-0732">Signal</keyword>
<evidence type="ECO:0000256" key="1">
    <source>
        <dbReference type="SAM" id="SignalP"/>
    </source>
</evidence>
<accession>A0A162PPY9</accession>
<reference evidence="2 3" key="1">
    <citation type="submission" date="2016-03" db="EMBL/GenBank/DDBJ databases">
        <title>EvidentialGene: Evidence-directed Construction of Genes on Genomes.</title>
        <authorList>
            <person name="Gilbert D.G."/>
            <person name="Choi J.-H."/>
            <person name="Mockaitis K."/>
            <person name="Colbourne J."/>
            <person name="Pfrender M."/>
        </authorList>
    </citation>
    <scope>NUCLEOTIDE SEQUENCE [LARGE SCALE GENOMIC DNA]</scope>
    <source>
        <strain evidence="2 3">Xinb3</strain>
        <tissue evidence="2">Complete organism</tissue>
    </source>
</reference>
<keyword evidence="3" id="KW-1185">Reference proteome</keyword>
<gene>
    <name evidence="2" type="ORF">APZ42_014579</name>
</gene>
<dbReference type="AlphaFoldDB" id="A0A162PPY9"/>
<sequence>MANGHKTLRPSIVPFSLFFFQLFSSLLITQCCPPSWPRTASPRIWH</sequence>
<comment type="caution">
    <text evidence="2">The sequence shown here is derived from an EMBL/GenBank/DDBJ whole genome shotgun (WGS) entry which is preliminary data.</text>
</comment>
<protein>
    <submittedName>
        <fullName evidence="2">Uncharacterized protein</fullName>
    </submittedName>
</protein>
<dbReference type="Proteomes" id="UP000076858">
    <property type="component" value="Unassembled WGS sequence"/>
</dbReference>
<name>A0A162PPY9_9CRUS</name>
<organism evidence="2 3">
    <name type="scientific">Daphnia magna</name>
    <dbReference type="NCBI Taxonomy" id="35525"/>
    <lineage>
        <taxon>Eukaryota</taxon>
        <taxon>Metazoa</taxon>
        <taxon>Ecdysozoa</taxon>
        <taxon>Arthropoda</taxon>
        <taxon>Crustacea</taxon>
        <taxon>Branchiopoda</taxon>
        <taxon>Diplostraca</taxon>
        <taxon>Cladocera</taxon>
        <taxon>Anomopoda</taxon>
        <taxon>Daphniidae</taxon>
        <taxon>Daphnia</taxon>
    </lineage>
</organism>
<proteinExistence type="predicted"/>
<feature type="signal peptide" evidence="1">
    <location>
        <begin position="1"/>
        <end position="31"/>
    </location>
</feature>
<feature type="chain" id="PRO_5007838799" evidence="1">
    <location>
        <begin position="32"/>
        <end position="46"/>
    </location>
</feature>
<dbReference type="EMBL" id="LRGB01000446">
    <property type="protein sequence ID" value="KZS19043.1"/>
    <property type="molecule type" value="Genomic_DNA"/>
</dbReference>
<evidence type="ECO:0000313" key="3">
    <source>
        <dbReference type="Proteomes" id="UP000076858"/>
    </source>
</evidence>